<sequence>MFASDLVEAIQSLDANEPSRLDAFKKSLIMAADKNVSRELVKSVVCDHWIISTDGNRFRHLGDEVVARLIYHIAARPARLGFNIESEVNQRWDNEAWRKQFDYVTSYGDSANGLTLTYGAPKAV</sequence>
<evidence type="ECO:0000313" key="1">
    <source>
        <dbReference type="EMBL" id="QKZ04155.1"/>
    </source>
</evidence>
<dbReference type="EMBL" id="CP056030">
    <property type="protein sequence ID" value="QKZ04155.1"/>
    <property type="molecule type" value="Genomic_DNA"/>
</dbReference>
<organism evidence="1 2">
    <name type="scientific">Pseudomonas eucalypticola</name>
    <dbReference type="NCBI Taxonomy" id="2599595"/>
    <lineage>
        <taxon>Bacteria</taxon>
        <taxon>Pseudomonadati</taxon>
        <taxon>Pseudomonadota</taxon>
        <taxon>Gammaproteobacteria</taxon>
        <taxon>Pseudomonadales</taxon>
        <taxon>Pseudomonadaceae</taxon>
        <taxon>Pseudomonas</taxon>
    </lineage>
</organism>
<gene>
    <name evidence="1" type="ORF">HWQ56_10315</name>
</gene>
<dbReference type="AlphaFoldDB" id="A0A7D5D7L3"/>
<dbReference type="Proteomes" id="UP000509568">
    <property type="component" value="Chromosome"/>
</dbReference>
<dbReference type="RefSeq" id="WP_176570374.1">
    <property type="nucleotide sequence ID" value="NZ_CP056030.1"/>
</dbReference>
<keyword evidence="2" id="KW-1185">Reference proteome</keyword>
<accession>A0A7D5D7L3</accession>
<name>A0A7D5D7L3_9PSED</name>
<evidence type="ECO:0000313" key="2">
    <source>
        <dbReference type="Proteomes" id="UP000509568"/>
    </source>
</evidence>
<reference evidence="1 2" key="1">
    <citation type="submission" date="2020-06" db="EMBL/GenBank/DDBJ databases">
        <title>Pseudomonas eucalypticola sp. nov., an endophyte of Eucalyptus dunnii leaves with biocontrol ability of eucalyptus leaf blight.</title>
        <authorList>
            <person name="Liu Y."/>
            <person name="Song Z."/>
            <person name="Zeng H."/>
            <person name="Lu M."/>
            <person name="Wang X."/>
            <person name="Lian X."/>
            <person name="Zhang Q."/>
        </authorList>
    </citation>
    <scope>NUCLEOTIDE SEQUENCE [LARGE SCALE GENOMIC DNA]</scope>
    <source>
        <strain evidence="1 2">NP-1</strain>
    </source>
</reference>
<proteinExistence type="predicted"/>
<dbReference type="KEGG" id="pez:HWQ56_10315"/>
<protein>
    <submittedName>
        <fullName evidence="1">Uncharacterized protein</fullName>
    </submittedName>
</protein>